<keyword evidence="3" id="KW-0460">Magnesium</keyword>
<sequence>MILAAGLGTRMQPLTGTMPKPLLSVAGRSLLDHALDRLREAGVETVVVSAHHHADQVTARLRARTAKDGGRPATVLQSEPVLLDTGGAVLEALNSGGLTRDAPFFVVNGDSFWLDGPTPALRRLTGAFDAQACDVLLLVARTATVIGEVGSGDFAIDEDNRLRRRHENEIVPYMFAGVQLVSPALFQGIHHGAFSMNLLWDQAIAEGRIRALVHDGPWFHLSRPSDIAETERALRDPLFGPATT</sequence>
<evidence type="ECO:0000313" key="6">
    <source>
        <dbReference type="Proteomes" id="UP000500767"/>
    </source>
</evidence>
<dbReference type="InterPro" id="IPR050065">
    <property type="entry name" value="GlmU-like"/>
</dbReference>
<dbReference type="PANTHER" id="PTHR43584:SF8">
    <property type="entry name" value="N-ACETYLMURAMATE ALPHA-1-PHOSPHATE URIDYLYLTRANSFERASE"/>
    <property type="match status" value="1"/>
</dbReference>
<name>A0A6M8HW46_9PROT</name>
<dbReference type="InterPro" id="IPR025877">
    <property type="entry name" value="MobA-like_NTP_Trfase"/>
</dbReference>
<keyword evidence="1 5" id="KW-0808">Transferase</keyword>
<evidence type="ECO:0000259" key="4">
    <source>
        <dbReference type="Pfam" id="PF12804"/>
    </source>
</evidence>
<evidence type="ECO:0000256" key="3">
    <source>
        <dbReference type="ARBA" id="ARBA00022842"/>
    </source>
</evidence>
<reference evidence="5 6" key="1">
    <citation type="journal article" date="2014" name="World J. Microbiol. Biotechnol.">
        <title>Biodiversity and physiological characteristics of Antarctic and Arctic lichens-associated bacteria.</title>
        <authorList>
            <person name="Lee Y.M."/>
            <person name="Kim E.H."/>
            <person name="Lee H.K."/>
            <person name="Hong S.G."/>
        </authorList>
    </citation>
    <scope>NUCLEOTIDE SEQUENCE [LARGE SCALE GENOMIC DNA]</scope>
    <source>
        <strain evidence="5 6">PAMC 26569</strain>
    </source>
</reference>
<accession>A0A6M8HW46</accession>
<evidence type="ECO:0000256" key="2">
    <source>
        <dbReference type="ARBA" id="ARBA00022695"/>
    </source>
</evidence>
<protein>
    <submittedName>
        <fullName evidence="5">Nucleotidyltransferase family protein</fullName>
    </submittedName>
</protein>
<dbReference type="SUPFAM" id="SSF53448">
    <property type="entry name" value="Nucleotide-diphospho-sugar transferases"/>
    <property type="match status" value="1"/>
</dbReference>
<dbReference type="KEGG" id="lck:HN018_02090"/>
<keyword evidence="2" id="KW-0548">Nucleotidyltransferase</keyword>
<dbReference type="Proteomes" id="UP000500767">
    <property type="component" value="Chromosome"/>
</dbReference>
<dbReference type="InterPro" id="IPR029044">
    <property type="entry name" value="Nucleotide-diphossugar_trans"/>
</dbReference>
<dbReference type="Gene3D" id="3.90.550.10">
    <property type="entry name" value="Spore Coat Polysaccharide Biosynthesis Protein SpsA, Chain A"/>
    <property type="match status" value="1"/>
</dbReference>
<organism evidence="5 6">
    <name type="scientific">Lichenicola cladoniae</name>
    <dbReference type="NCBI Taxonomy" id="1484109"/>
    <lineage>
        <taxon>Bacteria</taxon>
        <taxon>Pseudomonadati</taxon>
        <taxon>Pseudomonadota</taxon>
        <taxon>Alphaproteobacteria</taxon>
        <taxon>Acetobacterales</taxon>
        <taxon>Acetobacteraceae</taxon>
        <taxon>Lichenicola</taxon>
    </lineage>
</organism>
<proteinExistence type="predicted"/>
<dbReference type="PANTHER" id="PTHR43584">
    <property type="entry name" value="NUCLEOTIDYL TRANSFERASE"/>
    <property type="match status" value="1"/>
</dbReference>
<dbReference type="Pfam" id="PF12804">
    <property type="entry name" value="NTP_transf_3"/>
    <property type="match status" value="1"/>
</dbReference>
<evidence type="ECO:0000256" key="1">
    <source>
        <dbReference type="ARBA" id="ARBA00022679"/>
    </source>
</evidence>
<gene>
    <name evidence="5" type="ORF">HN018_02090</name>
</gene>
<dbReference type="EMBL" id="CP053708">
    <property type="protein sequence ID" value="QKE92377.1"/>
    <property type="molecule type" value="Genomic_DNA"/>
</dbReference>
<evidence type="ECO:0000313" key="5">
    <source>
        <dbReference type="EMBL" id="QKE92377.1"/>
    </source>
</evidence>
<dbReference type="GO" id="GO:0016779">
    <property type="term" value="F:nucleotidyltransferase activity"/>
    <property type="evidence" value="ECO:0007669"/>
    <property type="project" value="UniProtKB-KW"/>
</dbReference>
<dbReference type="CDD" id="cd06422">
    <property type="entry name" value="NTP_transferase_like_1"/>
    <property type="match status" value="1"/>
</dbReference>
<dbReference type="AlphaFoldDB" id="A0A6M8HW46"/>
<feature type="domain" description="MobA-like NTP transferase" evidence="4">
    <location>
        <begin position="2"/>
        <end position="141"/>
    </location>
</feature>
<keyword evidence="6" id="KW-1185">Reference proteome</keyword>